<evidence type="ECO:0000256" key="3">
    <source>
        <dbReference type="PIRSR" id="PIRSR000103-1"/>
    </source>
</evidence>
<dbReference type="AlphaFoldDB" id="A0A3Q9J0I0"/>
<dbReference type="Gene3D" id="1.10.1040.10">
    <property type="entry name" value="N-(1-d-carboxylethyl)-l-norvaline Dehydrogenase, domain 2"/>
    <property type="match status" value="1"/>
</dbReference>
<dbReference type="InterPro" id="IPR015814">
    <property type="entry name" value="Pgluconate_DH_NAD-bd_C"/>
</dbReference>
<dbReference type="RefSeq" id="WP_127096876.1">
    <property type="nucleotide sequence ID" value="NZ_CP031423.1"/>
</dbReference>
<feature type="active site" evidence="3">
    <location>
        <position position="160"/>
    </location>
</feature>
<gene>
    <name evidence="6" type="ORF">CVS47_03105</name>
</gene>
<dbReference type="Pfam" id="PF09130">
    <property type="entry name" value="DUF1932"/>
    <property type="match status" value="1"/>
</dbReference>
<dbReference type="KEGG" id="mlv:CVS47_03105"/>
<dbReference type="PIRSF" id="PIRSF000103">
    <property type="entry name" value="HIBADH"/>
    <property type="match status" value="1"/>
</dbReference>
<feature type="domain" description="Phosphogluconate dehydrogenase NAD-binding putative C-terminal" evidence="5">
    <location>
        <begin position="181"/>
        <end position="251"/>
    </location>
</feature>
<evidence type="ECO:0000256" key="1">
    <source>
        <dbReference type="ARBA" id="ARBA00009080"/>
    </source>
</evidence>
<protein>
    <submittedName>
        <fullName evidence="6">Uncharacterized protein</fullName>
    </submittedName>
</protein>
<dbReference type="Proteomes" id="UP000276888">
    <property type="component" value="Chromosome"/>
</dbReference>
<dbReference type="InterPro" id="IPR006115">
    <property type="entry name" value="6PGDH_NADP-bd"/>
</dbReference>
<dbReference type="EMBL" id="CP031423">
    <property type="protein sequence ID" value="AZS38448.1"/>
    <property type="molecule type" value="Genomic_DNA"/>
</dbReference>
<feature type="domain" description="6-phosphogluconate dehydrogenase NADP-binding" evidence="4">
    <location>
        <begin position="3"/>
        <end position="129"/>
    </location>
</feature>
<dbReference type="GO" id="GO:0016491">
    <property type="term" value="F:oxidoreductase activity"/>
    <property type="evidence" value="ECO:0007669"/>
    <property type="project" value="UniProtKB-KW"/>
</dbReference>
<dbReference type="InterPro" id="IPR013328">
    <property type="entry name" value="6PGD_dom2"/>
</dbReference>
<dbReference type="SUPFAM" id="SSF48179">
    <property type="entry name" value="6-phosphogluconate dehydrogenase C-terminal domain-like"/>
    <property type="match status" value="1"/>
</dbReference>
<dbReference type="InterPro" id="IPR008927">
    <property type="entry name" value="6-PGluconate_DH-like_C_sf"/>
</dbReference>
<proteinExistence type="inferred from homology"/>
<organism evidence="6 7">
    <name type="scientific">Microbacterium lemovicicum</name>
    <dbReference type="NCBI Taxonomy" id="1072463"/>
    <lineage>
        <taxon>Bacteria</taxon>
        <taxon>Bacillati</taxon>
        <taxon>Actinomycetota</taxon>
        <taxon>Actinomycetes</taxon>
        <taxon>Micrococcales</taxon>
        <taxon>Microbacteriaceae</taxon>
        <taxon>Microbacterium</taxon>
    </lineage>
</organism>
<keyword evidence="7" id="KW-1185">Reference proteome</keyword>
<evidence type="ECO:0000256" key="2">
    <source>
        <dbReference type="ARBA" id="ARBA00023002"/>
    </source>
</evidence>
<name>A0A3Q9J0I0_9MICO</name>
<dbReference type="InterPro" id="IPR015815">
    <property type="entry name" value="HIBADH-related"/>
</dbReference>
<dbReference type="InterPro" id="IPR036291">
    <property type="entry name" value="NAD(P)-bd_dom_sf"/>
</dbReference>
<dbReference type="OrthoDB" id="943692at2"/>
<keyword evidence="2" id="KW-0560">Oxidoreductase</keyword>
<evidence type="ECO:0000259" key="4">
    <source>
        <dbReference type="Pfam" id="PF03446"/>
    </source>
</evidence>
<dbReference type="GO" id="GO:0050661">
    <property type="term" value="F:NADP binding"/>
    <property type="evidence" value="ECO:0007669"/>
    <property type="project" value="InterPro"/>
</dbReference>
<accession>A0A3Q9J0I0</accession>
<sequence>MRVAVLGLGEAGSIYAADLAARGSTVTGVDPRVRAELPGVRQVPTIADAVDGAEVVLSLVGGEASTAAMDEALPAMADGALFADLNTSHPDTKRALAARAAGRGIPFSDVAILAPVGRARIDTDLLVSGVATPHLLGALRGVGIPAADAGPDAGAAAERKLLRSVFMKGVAALVFESATAAEKVGARDWVMGQIAAEFGDGGEELVERMLEGTRRHAVRRAAEMREVRSYLGSLEAAHPMTDGTIAWLERIAADPTGH</sequence>
<reference evidence="6 7" key="1">
    <citation type="submission" date="2018-08" db="EMBL/GenBank/DDBJ databases">
        <title>Microbacterium lemovicicum sp. nov., a bacterium isolated from a natural uranium-rich soil.</title>
        <authorList>
            <person name="ORTET P."/>
        </authorList>
    </citation>
    <scope>NUCLEOTIDE SEQUENCE [LARGE SCALE GENOMIC DNA]</scope>
    <source>
        <strain evidence="6 7">Viu22</strain>
    </source>
</reference>
<dbReference type="Gene3D" id="3.40.50.720">
    <property type="entry name" value="NAD(P)-binding Rossmann-like Domain"/>
    <property type="match status" value="1"/>
</dbReference>
<evidence type="ECO:0000259" key="5">
    <source>
        <dbReference type="Pfam" id="PF09130"/>
    </source>
</evidence>
<evidence type="ECO:0000313" key="6">
    <source>
        <dbReference type="EMBL" id="AZS38448.1"/>
    </source>
</evidence>
<dbReference type="SUPFAM" id="SSF51735">
    <property type="entry name" value="NAD(P)-binding Rossmann-fold domains"/>
    <property type="match status" value="1"/>
</dbReference>
<comment type="similarity">
    <text evidence="1">Belongs to the HIBADH-related family.</text>
</comment>
<evidence type="ECO:0000313" key="7">
    <source>
        <dbReference type="Proteomes" id="UP000276888"/>
    </source>
</evidence>
<dbReference type="Pfam" id="PF03446">
    <property type="entry name" value="NAD_binding_2"/>
    <property type="match status" value="1"/>
</dbReference>